<gene>
    <name evidence="1" type="ORF">EV182_005665</name>
</gene>
<accession>A0ACC1H9P4</accession>
<comment type="caution">
    <text evidence="1">The sequence shown here is derived from an EMBL/GenBank/DDBJ whole genome shotgun (WGS) entry which is preliminary data.</text>
</comment>
<proteinExistence type="predicted"/>
<protein>
    <submittedName>
        <fullName evidence="1">Uncharacterized protein</fullName>
    </submittedName>
</protein>
<evidence type="ECO:0000313" key="2">
    <source>
        <dbReference type="Proteomes" id="UP001145114"/>
    </source>
</evidence>
<name>A0ACC1H9P4_9FUNG</name>
<reference evidence="1" key="1">
    <citation type="submission" date="2022-06" db="EMBL/GenBank/DDBJ databases">
        <title>Phylogenomic reconstructions and comparative analyses of Kickxellomycotina fungi.</title>
        <authorList>
            <person name="Reynolds N.K."/>
            <person name="Stajich J.E."/>
            <person name="Barry K."/>
            <person name="Grigoriev I.V."/>
            <person name="Crous P."/>
            <person name="Smith M.E."/>
        </authorList>
    </citation>
    <scope>NUCLEOTIDE SEQUENCE</scope>
    <source>
        <strain evidence="1">RSA 2271</strain>
    </source>
</reference>
<sequence length="133" mass="13598">MTGTASNDGGAGDGQSGASDAVAQNTNIAHAKLLREKVSLPPVSVSKSADVITPTRSMSLGPPSAIPAIKTTTSHPCSNCDGTLFTAFPILSTARALPPQSLIDSDDVGLAHSTSYLLICQHCKRAKDVPTVV</sequence>
<dbReference type="EMBL" id="JAMZIH010007231">
    <property type="protein sequence ID" value="KAJ1673220.1"/>
    <property type="molecule type" value="Genomic_DNA"/>
</dbReference>
<keyword evidence="2" id="KW-1185">Reference proteome</keyword>
<dbReference type="Proteomes" id="UP001145114">
    <property type="component" value="Unassembled WGS sequence"/>
</dbReference>
<organism evidence="1 2">
    <name type="scientific">Spiromyces aspiralis</name>
    <dbReference type="NCBI Taxonomy" id="68401"/>
    <lineage>
        <taxon>Eukaryota</taxon>
        <taxon>Fungi</taxon>
        <taxon>Fungi incertae sedis</taxon>
        <taxon>Zoopagomycota</taxon>
        <taxon>Kickxellomycotina</taxon>
        <taxon>Kickxellomycetes</taxon>
        <taxon>Kickxellales</taxon>
        <taxon>Kickxellaceae</taxon>
        <taxon>Spiromyces</taxon>
    </lineage>
</organism>
<evidence type="ECO:0000313" key="1">
    <source>
        <dbReference type="EMBL" id="KAJ1673220.1"/>
    </source>
</evidence>